<dbReference type="PANTHER" id="PTHR11895">
    <property type="entry name" value="TRANSAMIDASE"/>
    <property type="match status" value="1"/>
</dbReference>
<dbReference type="InterPro" id="IPR036928">
    <property type="entry name" value="AS_sf"/>
</dbReference>
<dbReference type="Gene3D" id="3.90.1300.10">
    <property type="entry name" value="Amidase signature (AS) domain"/>
    <property type="match status" value="1"/>
</dbReference>
<comment type="similarity">
    <text evidence="1">Belongs to the amidase family.</text>
</comment>
<dbReference type="Proteomes" id="UP001519309">
    <property type="component" value="Unassembled WGS sequence"/>
</dbReference>
<sequence length="515" mass="55508">MHREMKPDVVENVTGAVARADRWDRFLGTFLQRCPDEALAAAERLVRRGDNGRVPLFGVLIAVKDVIAIREGPTTAQSRVFDPAWWRGRDAGAVSRLRSAGAIVLGKTSMAEHAIGRPDPTAPPPVPRNPWDLERWTGGSSCGSANGIGHGLFTIGIGTDSNGSLRVPAAFCGVTGFKPTAGATPQDGCLALCPSLDTVGPTARTVRDCERALSAMAAGAAVDLGRPVRWREDLRAVRVGVPAELLEQDADITDDCRTVFAEALRHMKDLGAEVVPIEFSEYHPLLAAHLITVLVEAFGSHRDRLRRHWTELGRSFRRAIVLGGLLTPEAYERAQTTRRHALGLMRERFRTFDAVATPTWPTTAPRLDDPAALRRISGLPGIWNALGCPAVALPMGFGADDQPLSLQLAGAPGDDLRLAEIADVYQRRTGWHLRTPPPIDEQSTPTARTPPWQPPPPGETASSPRLRRALTAIGITVEEDDLAALEKAWPGIAGLPGHLQGFATATAPENPTHRA</sequence>
<protein>
    <submittedName>
        <fullName evidence="4">Aspartyl-tRNA(Asn)/glutamyl-tRNA(Gln) amidotransferase subunit A</fullName>
        <ecNumber evidence="4">6.3.5.6</ecNumber>
        <ecNumber evidence="4">6.3.5.7</ecNumber>
    </submittedName>
</protein>
<gene>
    <name evidence="4" type="ORF">J2Z21_005248</name>
</gene>
<keyword evidence="4" id="KW-0436">Ligase</keyword>
<keyword evidence="5" id="KW-1185">Reference proteome</keyword>
<evidence type="ECO:0000256" key="2">
    <source>
        <dbReference type="SAM" id="MobiDB-lite"/>
    </source>
</evidence>
<dbReference type="RefSeq" id="WP_079146713.1">
    <property type="nucleotide sequence ID" value="NZ_CP016279.1"/>
</dbReference>
<evidence type="ECO:0000313" key="5">
    <source>
        <dbReference type="Proteomes" id="UP001519309"/>
    </source>
</evidence>
<dbReference type="EC" id="6.3.5.7" evidence="4"/>
<feature type="domain" description="Amidase" evidence="3">
    <location>
        <begin position="13"/>
        <end position="418"/>
    </location>
</feature>
<dbReference type="GO" id="GO:0050566">
    <property type="term" value="F:asparaginyl-tRNA synthase (glutamine-hydrolyzing) activity"/>
    <property type="evidence" value="ECO:0007669"/>
    <property type="project" value="UniProtKB-EC"/>
</dbReference>
<dbReference type="EMBL" id="JAGGLP010000010">
    <property type="protein sequence ID" value="MBP2052266.1"/>
    <property type="molecule type" value="Genomic_DNA"/>
</dbReference>
<dbReference type="InterPro" id="IPR023631">
    <property type="entry name" value="Amidase_dom"/>
</dbReference>
<dbReference type="InterPro" id="IPR000120">
    <property type="entry name" value="Amidase"/>
</dbReference>
<proteinExistence type="inferred from homology"/>
<dbReference type="Pfam" id="PF01425">
    <property type="entry name" value="Amidase"/>
    <property type="match status" value="1"/>
</dbReference>
<dbReference type="SUPFAM" id="SSF75304">
    <property type="entry name" value="Amidase signature (AS) enzymes"/>
    <property type="match status" value="1"/>
</dbReference>
<reference evidence="4 5" key="1">
    <citation type="submission" date="2021-03" db="EMBL/GenBank/DDBJ databases">
        <title>Genomic Encyclopedia of Type Strains, Phase IV (KMG-IV): sequencing the most valuable type-strain genomes for metagenomic binning, comparative biology and taxonomic classification.</title>
        <authorList>
            <person name="Goeker M."/>
        </authorList>
    </citation>
    <scope>NUCLEOTIDE SEQUENCE [LARGE SCALE GENOMIC DNA]</scope>
    <source>
        <strain evidence="4 5">DSM 40499</strain>
    </source>
</reference>
<evidence type="ECO:0000313" key="4">
    <source>
        <dbReference type="EMBL" id="MBP2052266.1"/>
    </source>
</evidence>
<name>A0ABS4LXX4_9ACTN</name>
<dbReference type="GO" id="GO:0050567">
    <property type="term" value="F:glutaminyl-tRNA synthase (glutamine-hydrolyzing) activity"/>
    <property type="evidence" value="ECO:0007669"/>
    <property type="project" value="UniProtKB-EC"/>
</dbReference>
<dbReference type="EC" id="6.3.5.6" evidence="4"/>
<evidence type="ECO:0000259" key="3">
    <source>
        <dbReference type="Pfam" id="PF01425"/>
    </source>
</evidence>
<organism evidence="4 5">
    <name type="scientific">Streptomyces griseochromogenes</name>
    <dbReference type="NCBI Taxonomy" id="68214"/>
    <lineage>
        <taxon>Bacteria</taxon>
        <taxon>Bacillati</taxon>
        <taxon>Actinomycetota</taxon>
        <taxon>Actinomycetes</taxon>
        <taxon>Kitasatosporales</taxon>
        <taxon>Streptomycetaceae</taxon>
        <taxon>Streptomyces</taxon>
    </lineage>
</organism>
<dbReference type="PANTHER" id="PTHR11895:SF7">
    <property type="entry name" value="GLUTAMYL-TRNA(GLN) AMIDOTRANSFERASE SUBUNIT A, MITOCHONDRIAL"/>
    <property type="match status" value="1"/>
</dbReference>
<evidence type="ECO:0000256" key="1">
    <source>
        <dbReference type="ARBA" id="ARBA00009199"/>
    </source>
</evidence>
<comment type="caution">
    <text evidence="4">The sequence shown here is derived from an EMBL/GenBank/DDBJ whole genome shotgun (WGS) entry which is preliminary data.</text>
</comment>
<feature type="region of interest" description="Disordered" evidence="2">
    <location>
        <begin position="431"/>
        <end position="465"/>
    </location>
</feature>
<accession>A0ABS4LXX4</accession>